<dbReference type="PANTHER" id="PTHR30614">
    <property type="entry name" value="MEMBRANE COMPONENT OF AMINO ACID ABC TRANSPORTER"/>
    <property type="match status" value="1"/>
</dbReference>
<dbReference type="Pfam" id="PF00528">
    <property type="entry name" value="BPD_transp_1"/>
    <property type="match status" value="1"/>
</dbReference>
<comment type="caution">
    <text evidence="14">The sequence shown here is derived from an EMBL/GenBank/DDBJ whole genome shotgun (WGS) entry which is preliminary data.</text>
</comment>
<dbReference type="GO" id="GO:0043190">
    <property type="term" value="C:ATP-binding cassette (ABC) transporter complex"/>
    <property type="evidence" value="ECO:0007669"/>
    <property type="project" value="InterPro"/>
</dbReference>
<comment type="similarity">
    <text evidence="2">Belongs to the binding-protein-dependent transport system permease family. HisMQ subfamily.</text>
</comment>
<dbReference type="InterPro" id="IPR010065">
    <property type="entry name" value="AA_ABC_transptr_permease_3TM"/>
</dbReference>
<dbReference type="PANTHER" id="PTHR30614:SF0">
    <property type="entry name" value="L-CYSTINE TRANSPORT SYSTEM PERMEASE PROTEIN TCYL"/>
    <property type="match status" value="1"/>
</dbReference>
<evidence type="ECO:0000256" key="5">
    <source>
        <dbReference type="ARBA" id="ARBA00022692"/>
    </source>
</evidence>
<dbReference type="FunFam" id="1.10.3720.10:FF:000006">
    <property type="entry name" value="Glutamate/aspartate ABC transporter, permease protein GltK"/>
    <property type="match status" value="1"/>
</dbReference>
<evidence type="ECO:0000256" key="9">
    <source>
        <dbReference type="ARBA" id="ARBA00060298"/>
    </source>
</evidence>
<evidence type="ECO:0000256" key="1">
    <source>
        <dbReference type="ARBA" id="ARBA00004429"/>
    </source>
</evidence>
<protein>
    <recommendedName>
        <fullName evidence="11">Glutamate/aspartate import permease protein GltK</fullName>
    </recommendedName>
</protein>
<accession>A0A2W5Q863</accession>
<feature type="transmembrane region" description="Helical" evidence="12">
    <location>
        <begin position="20"/>
        <end position="46"/>
    </location>
</feature>
<evidence type="ECO:0000256" key="6">
    <source>
        <dbReference type="ARBA" id="ARBA00022970"/>
    </source>
</evidence>
<dbReference type="InterPro" id="IPR043429">
    <property type="entry name" value="ArtM/GltK/GlnP/TcyL/YhdX-like"/>
</dbReference>
<proteinExistence type="inferred from homology"/>
<evidence type="ECO:0000256" key="11">
    <source>
        <dbReference type="ARBA" id="ARBA00073645"/>
    </source>
</evidence>
<dbReference type="NCBIfam" id="TIGR01726">
    <property type="entry name" value="HEQRo_perm_3TM"/>
    <property type="match status" value="1"/>
</dbReference>
<dbReference type="Gene3D" id="1.10.3720.10">
    <property type="entry name" value="MetI-like"/>
    <property type="match status" value="1"/>
</dbReference>
<dbReference type="InterPro" id="IPR000515">
    <property type="entry name" value="MetI-like"/>
</dbReference>
<gene>
    <name evidence="14" type="ORF">DI563_15060</name>
</gene>
<evidence type="ECO:0000256" key="3">
    <source>
        <dbReference type="ARBA" id="ARBA00022448"/>
    </source>
</evidence>
<keyword evidence="6" id="KW-0029">Amino-acid transport</keyword>
<keyword evidence="7 12" id="KW-1133">Transmembrane helix</keyword>
<dbReference type="GO" id="GO:0006865">
    <property type="term" value="P:amino acid transport"/>
    <property type="evidence" value="ECO:0007669"/>
    <property type="project" value="UniProtKB-KW"/>
</dbReference>
<comment type="function">
    <text evidence="9">Part of the ABC transporter complex GltIJKL involved in glutamate and aspartate uptake. Probably responsible for the translocation of the substrate across the membrane.</text>
</comment>
<feature type="domain" description="ABC transmembrane type-1" evidence="13">
    <location>
        <begin position="20"/>
        <end position="208"/>
    </location>
</feature>
<evidence type="ECO:0000256" key="2">
    <source>
        <dbReference type="ARBA" id="ARBA00010072"/>
    </source>
</evidence>
<sequence>MFNVDAFLSYLINPYLLGGVGITIGLTVATIAIGLVLALPLALGSMSTNRLFNAPARFYVWVFRGTPLLVQLVIIYTGLPQLGIRLDVLTSAVLALSLNEAAYLSETIRAGFSAVAKGQVEAAKALSLSRVATLRLVTLPQVIRIIIPPLGNSVNGLLKATSLASVISMEELMRRSQVLMQMKFEVLELYCVAACYYLVLTTLWNLVQVRLERHYGKGYAPRSSKKAPIPRVAMARPWPISTSSSATRRP</sequence>
<reference evidence="14 15" key="1">
    <citation type="submission" date="2017-08" db="EMBL/GenBank/DDBJ databases">
        <title>Infants hospitalized years apart are colonized by the same room-sourced microbial strains.</title>
        <authorList>
            <person name="Brooks B."/>
            <person name="Olm M.R."/>
            <person name="Firek B.A."/>
            <person name="Baker R."/>
            <person name="Thomas B.C."/>
            <person name="Morowitz M.J."/>
            <person name="Banfield J.F."/>
        </authorList>
    </citation>
    <scope>NUCLEOTIDE SEQUENCE [LARGE SCALE GENOMIC DNA]</scope>
    <source>
        <strain evidence="14">S2_005_003_R2_41</strain>
    </source>
</reference>
<dbReference type="PROSITE" id="PS50928">
    <property type="entry name" value="ABC_TM1"/>
    <property type="match status" value="1"/>
</dbReference>
<evidence type="ECO:0000313" key="15">
    <source>
        <dbReference type="Proteomes" id="UP000249135"/>
    </source>
</evidence>
<dbReference type="EMBL" id="QFPP01000190">
    <property type="protein sequence ID" value="PZQ73364.1"/>
    <property type="molecule type" value="Genomic_DNA"/>
</dbReference>
<dbReference type="CDD" id="cd06261">
    <property type="entry name" value="TM_PBP2"/>
    <property type="match status" value="1"/>
</dbReference>
<evidence type="ECO:0000313" key="14">
    <source>
        <dbReference type="EMBL" id="PZQ73364.1"/>
    </source>
</evidence>
<dbReference type="SUPFAM" id="SSF161098">
    <property type="entry name" value="MetI-like"/>
    <property type="match status" value="1"/>
</dbReference>
<dbReference type="Proteomes" id="UP000249135">
    <property type="component" value="Unassembled WGS sequence"/>
</dbReference>
<comment type="subunit">
    <text evidence="10">The complex is composed of two ATP-binding proteins (GltL), two transmembrane proteins (GltJ and GltK) and a solute-binding protein (GltI).</text>
</comment>
<feature type="transmembrane region" description="Helical" evidence="12">
    <location>
        <begin position="58"/>
        <end position="79"/>
    </location>
</feature>
<comment type="subcellular location">
    <subcellularLocation>
        <location evidence="1">Cell inner membrane</location>
        <topology evidence="1">Multi-pass membrane protein</topology>
    </subcellularLocation>
    <subcellularLocation>
        <location evidence="12">Cell membrane</location>
        <topology evidence="12">Multi-pass membrane protein</topology>
    </subcellularLocation>
</comment>
<organism evidence="14 15">
    <name type="scientific">Variovorax paradoxus</name>
    <dbReference type="NCBI Taxonomy" id="34073"/>
    <lineage>
        <taxon>Bacteria</taxon>
        <taxon>Pseudomonadati</taxon>
        <taxon>Pseudomonadota</taxon>
        <taxon>Betaproteobacteria</taxon>
        <taxon>Burkholderiales</taxon>
        <taxon>Comamonadaceae</taxon>
        <taxon>Variovorax</taxon>
    </lineage>
</organism>
<keyword evidence="8 12" id="KW-0472">Membrane</keyword>
<dbReference type="InterPro" id="IPR035906">
    <property type="entry name" value="MetI-like_sf"/>
</dbReference>
<evidence type="ECO:0000256" key="7">
    <source>
        <dbReference type="ARBA" id="ARBA00022989"/>
    </source>
</evidence>
<dbReference type="GO" id="GO:0022857">
    <property type="term" value="F:transmembrane transporter activity"/>
    <property type="evidence" value="ECO:0007669"/>
    <property type="project" value="InterPro"/>
</dbReference>
<feature type="transmembrane region" description="Helical" evidence="12">
    <location>
        <begin position="187"/>
        <end position="207"/>
    </location>
</feature>
<keyword evidence="3 12" id="KW-0813">Transport</keyword>
<evidence type="ECO:0000256" key="12">
    <source>
        <dbReference type="RuleBase" id="RU363032"/>
    </source>
</evidence>
<dbReference type="AlphaFoldDB" id="A0A2W5Q863"/>
<evidence type="ECO:0000259" key="13">
    <source>
        <dbReference type="PROSITE" id="PS50928"/>
    </source>
</evidence>
<keyword evidence="4" id="KW-1003">Cell membrane</keyword>
<name>A0A2W5Q863_VARPD</name>
<evidence type="ECO:0000256" key="8">
    <source>
        <dbReference type="ARBA" id="ARBA00023136"/>
    </source>
</evidence>
<keyword evidence="5 12" id="KW-0812">Transmembrane</keyword>
<evidence type="ECO:0000256" key="4">
    <source>
        <dbReference type="ARBA" id="ARBA00022475"/>
    </source>
</evidence>
<evidence type="ECO:0000256" key="10">
    <source>
        <dbReference type="ARBA" id="ARBA00062718"/>
    </source>
</evidence>